<evidence type="ECO:0000313" key="2">
    <source>
        <dbReference type="EMBL" id="MBM6617736.1"/>
    </source>
</evidence>
<accession>A0ABS2DGX9</accession>
<evidence type="ECO:0000259" key="1">
    <source>
        <dbReference type="SMART" id="SM00471"/>
    </source>
</evidence>
<dbReference type="CDD" id="cd00077">
    <property type="entry name" value="HDc"/>
    <property type="match status" value="1"/>
</dbReference>
<proteinExistence type="predicted"/>
<gene>
    <name evidence="2" type="ORF">JR050_08655</name>
</gene>
<dbReference type="Proteomes" id="UP001518925">
    <property type="component" value="Unassembled WGS sequence"/>
</dbReference>
<dbReference type="InterPro" id="IPR003607">
    <property type="entry name" value="HD/PDEase_dom"/>
</dbReference>
<comment type="caution">
    <text evidence="2">The sequence shown here is derived from an EMBL/GenBank/DDBJ whole genome shotgun (WGS) entry which is preliminary data.</text>
</comment>
<dbReference type="NCBIfam" id="TIGR00277">
    <property type="entry name" value="HDIG"/>
    <property type="match status" value="1"/>
</dbReference>
<feature type="domain" description="HD/PDEase" evidence="1">
    <location>
        <begin position="19"/>
        <end position="149"/>
    </location>
</feature>
<dbReference type="Gene3D" id="1.10.3210.10">
    <property type="entry name" value="Hypothetical protein af1432"/>
    <property type="match status" value="1"/>
</dbReference>
<dbReference type="InterPro" id="IPR006674">
    <property type="entry name" value="HD_domain"/>
</dbReference>
<dbReference type="Pfam" id="PF01966">
    <property type="entry name" value="HD"/>
    <property type="match status" value="1"/>
</dbReference>
<dbReference type="InterPro" id="IPR006675">
    <property type="entry name" value="HDIG_dom"/>
</dbReference>
<dbReference type="SUPFAM" id="SSF109604">
    <property type="entry name" value="HD-domain/PDEase-like"/>
    <property type="match status" value="1"/>
</dbReference>
<keyword evidence="3" id="KW-1185">Reference proteome</keyword>
<protein>
    <submittedName>
        <fullName evidence="2">HD domain-containing protein</fullName>
    </submittedName>
</protein>
<dbReference type="SMART" id="SM00471">
    <property type="entry name" value="HDc"/>
    <property type="match status" value="1"/>
</dbReference>
<evidence type="ECO:0000313" key="3">
    <source>
        <dbReference type="Proteomes" id="UP001518925"/>
    </source>
</evidence>
<name>A0ABS2DGX9_9BACI</name>
<reference evidence="2 3" key="1">
    <citation type="submission" date="2021-02" db="EMBL/GenBank/DDBJ databases">
        <title>Bacillus sp. RD4P76, an endophyte from a halophyte.</title>
        <authorList>
            <person name="Sun J.-Q."/>
        </authorList>
    </citation>
    <scope>NUCLEOTIDE SEQUENCE [LARGE SCALE GENOMIC DNA]</scope>
    <source>
        <strain evidence="2 3">RD4P76</strain>
    </source>
</reference>
<dbReference type="EMBL" id="JAFELM010000027">
    <property type="protein sequence ID" value="MBM6617736.1"/>
    <property type="molecule type" value="Genomic_DNA"/>
</dbReference>
<sequence length="176" mass="20514">MRQVTLKEIYEHPIAEKFVRRSGMAHAISVSYHAFKLAKEYNVNPDWAVKAGFLHDIGHYDWYKRNGQWDYGKYKEFDIHPIKGAERAHKLLVRLGENKLAAKAIARAILFHTDSILPDGAYELDPLQKVVHLADEQGKLPGHSHHYVTWDRKKELRLIEELDQKIDSYIGRVKMN</sequence>
<organism evidence="2 3">
    <name type="scientific">Bacillus suaedaesalsae</name>
    <dbReference type="NCBI Taxonomy" id="2810349"/>
    <lineage>
        <taxon>Bacteria</taxon>
        <taxon>Bacillati</taxon>
        <taxon>Bacillota</taxon>
        <taxon>Bacilli</taxon>
        <taxon>Bacillales</taxon>
        <taxon>Bacillaceae</taxon>
        <taxon>Bacillus</taxon>
    </lineage>
</organism>
<dbReference type="RefSeq" id="WP_204203108.1">
    <property type="nucleotide sequence ID" value="NZ_JAFELM010000027.1"/>
</dbReference>